<organism evidence="3 4">
    <name type="scientific">Flagellimonas allohymeniacidonis</name>
    <dbReference type="NCBI Taxonomy" id="2517819"/>
    <lineage>
        <taxon>Bacteria</taxon>
        <taxon>Pseudomonadati</taxon>
        <taxon>Bacteroidota</taxon>
        <taxon>Flavobacteriia</taxon>
        <taxon>Flavobacteriales</taxon>
        <taxon>Flavobacteriaceae</taxon>
        <taxon>Flagellimonas</taxon>
    </lineage>
</organism>
<dbReference type="AlphaFoldDB" id="A0A4Q8QKN7"/>
<dbReference type="PANTHER" id="PTHR46268:SF6">
    <property type="entry name" value="UNIVERSAL STRESS PROTEIN UP12"/>
    <property type="match status" value="1"/>
</dbReference>
<feature type="domain" description="UspA" evidence="2">
    <location>
        <begin position="14"/>
        <end position="146"/>
    </location>
</feature>
<comment type="caution">
    <text evidence="3">The sequence shown here is derived from an EMBL/GenBank/DDBJ whole genome shotgun (WGS) entry which is preliminary data.</text>
</comment>
<evidence type="ECO:0000259" key="2">
    <source>
        <dbReference type="Pfam" id="PF00582"/>
    </source>
</evidence>
<dbReference type="RefSeq" id="WP_130609522.1">
    <property type="nucleotide sequence ID" value="NZ_SGIU01000001.1"/>
</dbReference>
<sequence>MDTNTAIPKYFISVLMDSSKASHTALTNAVQLAKTLGGRVEVFYAKAPTDVVKFDNQLSAMRAIHEENRSSKNRIKNEIKAISQEEGLPISVKTGYGNLKTAVKDYVNSQTPDIIVLGRRKSKVTGFLTDGVTDFVINECPSHVLILGEDDKFHSFANISLGVFGNTLEEKDFEIVNDLKNNSSKPVRLFNIKSEEGTQELESKLQQTVSYVFSEGANAIDGLTSYVKRTKTELFCMPKRTKGKGFGANSTKQVMRKLDVPILIMAG</sequence>
<dbReference type="InterPro" id="IPR006016">
    <property type="entry name" value="UspA"/>
</dbReference>
<reference evidence="3 4" key="1">
    <citation type="submission" date="2019-02" db="EMBL/GenBank/DDBJ databases">
        <title>Draft genome sequence of Muricauda sp. 176CP4-71.</title>
        <authorList>
            <person name="Park J.-S."/>
        </authorList>
    </citation>
    <scope>NUCLEOTIDE SEQUENCE [LARGE SCALE GENOMIC DNA]</scope>
    <source>
        <strain evidence="3 4">176CP4-71</strain>
    </source>
</reference>
<keyword evidence="4" id="KW-1185">Reference proteome</keyword>
<comment type="similarity">
    <text evidence="1">Belongs to the universal stress protein A family.</text>
</comment>
<proteinExistence type="inferred from homology"/>
<dbReference type="PANTHER" id="PTHR46268">
    <property type="entry name" value="STRESS RESPONSE PROTEIN NHAX"/>
    <property type="match status" value="1"/>
</dbReference>
<dbReference type="SUPFAM" id="SSF52402">
    <property type="entry name" value="Adenine nucleotide alpha hydrolases-like"/>
    <property type="match status" value="1"/>
</dbReference>
<evidence type="ECO:0000256" key="1">
    <source>
        <dbReference type="ARBA" id="ARBA00008791"/>
    </source>
</evidence>
<accession>A0A4Q8QKN7</accession>
<gene>
    <name evidence="3" type="ORF">EW142_03130</name>
</gene>
<dbReference type="CDD" id="cd00293">
    <property type="entry name" value="USP-like"/>
    <property type="match status" value="1"/>
</dbReference>
<dbReference type="Pfam" id="PF00582">
    <property type="entry name" value="Usp"/>
    <property type="match status" value="1"/>
</dbReference>
<dbReference type="Proteomes" id="UP000291981">
    <property type="component" value="Unassembled WGS sequence"/>
</dbReference>
<evidence type="ECO:0000313" key="4">
    <source>
        <dbReference type="Proteomes" id="UP000291981"/>
    </source>
</evidence>
<evidence type="ECO:0000313" key="3">
    <source>
        <dbReference type="EMBL" id="TAI48806.1"/>
    </source>
</evidence>
<dbReference type="OrthoDB" id="1198867at2"/>
<dbReference type="EMBL" id="SGIU01000001">
    <property type="protein sequence ID" value="TAI48806.1"/>
    <property type="molecule type" value="Genomic_DNA"/>
</dbReference>
<dbReference type="Gene3D" id="3.40.50.12370">
    <property type="match status" value="1"/>
</dbReference>
<name>A0A4Q8QKN7_9FLAO</name>
<protein>
    <submittedName>
        <fullName evidence="3">Universal stress protein</fullName>
    </submittedName>
</protein>